<protein>
    <recommendedName>
        <fullName evidence="4">General secretion pathway protein GspG</fullName>
    </recommendedName>
</protein>
<name>A0ABV5BU80_9LEPT</name>
<sequence>MSKRAIEPNPDRKGGYTRAGVAFSKHAAGQRQDGTFPKLKGDMEAKNQMGEELLYDLLTDPNSSYQNLGRGGIRVDSPQGSGARWNSDGSFDGFID</sequence>
<dbReference type="RefSeq" id="WP_375517841.1">
    <property type="nucleotide sequence ID" value="NZ_JBHILI010000020.1"/>
</dbReference>
<dbReference type="Proteomes" id="UP001580391">
    <property type="component" value="Unassembled WGS sequence"/>
</dbReference>
<feature type="region of interest" description="Disordered" evidence="1">
    <location>
        <begin position="70"/>
        <end position="96"/>
    </location>
</feature>
<organism evidence="2 3">
    <name type="scientific">Leptospira wolffii</name>
    <dbReference type="NCBI Taxonomy" id="409998"/>
    <lineage>
        <taxon>Bacteria</taxon>
        <taxon>Pseudomonadati</taxon>
        <taxon>Spirochaetota</taxon>
        <taxon>Spirochaetia</taxon>
        <taxon>Leptospirales</taxon>
        <taxon>Leptospiraceae</taxon>
        <taxon>Leptospira</taxon>
    </lineage>
</organism>
<evidence type="ECO:0000313" key="3">
    <source>
        <dbReference type="Proteomes" id="UP001580391"/>
    </source>
</evidence>
<evidence type="ECO:0000256" key="1">
    <source>
        <dbReference type="SAM" id="MobiDB-lite"/>
    </source>
</evidence>
<dbReference type="EMBL" id="JBHILJ010000029">
    <property type="protein sequence ID" value="MFB5738730.1"/>
    <property type="molecule type" value="Genomic_DNA"/>
</dbReference>
<proteinExistence type="predicted"/>
<evidence type="ECO:0008006" key="4">
    <source>
        <dbReference type="Google" id="ProtNLM"/>
    </source>
</evidence>
<comment type="caution">
    <text evidence="2">The sequence shown here is derived from an EMBL/GenBank/DDBJ whole genome shotgun (WGS) entry which is preliminary data.</text>
</comment>
<gene>
    <name evidence="2" type="ORF">ACE5IX_19625</name>
</gene>
<reference evidence="2 3" key="1">
    <citation type="submission" date="2024-09" db="EMBL/GenBank/DDBJ databases">
        <title>Taxonomic and Genotyping Characterization of Leptospira Strains isolated from Multiple Sources in Colombia highlights the importance of intermediate species.</title>
        <authorList>
            <person name="Torres Higuera L."/>
            <person name="Rojas Tapias D."/>
            <person name="Jimenez Velasquez S."/>
            <person name="Renjifo Ibanez C."/>
        </authorList>
    </citation>
    <scope>NUCLEOTIDE SEQUENCE [LARGE SCALE GENOMIC DNA]</scope>
    <source>
        <strain evidence="2 3">Lep080</strain>
    </source>
</reference>
<evidence type="ECO:0000313" key="2">
    <source>
        <dbReference type="EMBL" id="MFB5738730.1"/>
    </source>
</evidence>
<keyword evidence="3" id="KW-1185">Reference proteome</keyword>
<accession>A0ABV5BU80</accession>